<reference evidence="1 2" key="1">
    <citation type="submission" date="2022-05" db="EMBL/GenBank/DDBJ databases">
        <title>Diverse viruses of marine archaea discovered using metagenomics.</title>
        <authorList>
            <person name="Zhou Y."/>
        </authorList>
    </citation>
    <scope>NUCLEOTIDE SEQUENCE [LARGE SCALE GENOMIC DNA]</scope>
    <source>
        <strain evidence="1">YSH_174770</strain>
    </source>
</reference>
<dbReference type="Proteomes" id="UP001157003">
    <property type="component" value="Segment"/>
</dbReference>
<protein>
    <submittedName>
        <fullName evidence="1">Uncharacterized protein</fullName>
    </submittedName>
</protein>
<evidence type="ECO:0000313" key="1">
    <source>
        <dbReference type="EMBL" id="UVF62361.1"/>
    </source>
</evidence>
<keyword evidence="2" id="KW-1185">Reference proteome</keyword>
<dbReference type="EMBL" id="ON649700">
    <property type="protein sequence ID" value="UVF62361.1"/>
    <property type="molecule type" value="Genomic_DNA"/>
</dbReference>
<accession>A0A976UBH0</accession>
<organism evidence="1 2">
    <name type="scientific">Nitrososphaeria virus YSH_174770</name>
    <dbReference type="NCBI Taxonomy" id="3071322"/>
    <lineage>
        <taxon>Viruses</taxon>
        <taxon>Duplodnaviria</taxon>
        <taxon>Heunggongvirae</taxon>
        <taxon>Uroviricota</taxon>
        <taxon>Caudoviricetes</taxon>
        <taxon>Juravirales</taxon>
        <taxon>Yangangviridae</taxon>
        <taxon>Senitvirus</taxon>
        <taxon>Senitvirus yangshanense</taxon>
    </lineage>
</organism>
<sequence length="63" mass="7339">MLVPLDYEKIMENFSTSVNTLIDDIIKEIDVVKENDPDPERTIAHMVDRKIRLWFRTSGGLGY</sequence>
<name>A0A976UBH0_9CAUD</name>
<evidence type="ECO:0000313" key="2">
    <source>
        <dbReference type="Proteomes" id="UP001157003"/>
    </source>
</evidence>
<proteinExistence type="predicted"/>